<dbReference type="Proteomes" id="UP000540989">
    <property type="component" value="Unassembled WGS sequence"/>
</dbReference>
<gene>
    <name evidence="10" type="ORF">HDF16_006032</name>
</gene>
<evidence type="ECO:0000256" key="4">
    <source>
        <dbReference type="ARBA" id="ARBA00022679"/>
    </source>
</evidence>
<evidence type="ECO:0000256" key="8">
    <source>
        <dbReference type="ARBA" id="ARBA00023012"/>
    </source>
</evidence>
<dbReference type="AlphaFoldDB" id="A0A7W7ZJY3"/>
<dbReference type="InterPro" id="IPR036097">
    <property type="entry name" value="HisK_dim/P_sf"/>
</dbReference>
<evidence type="ECO:0000313" key="11">
    <source>
        <dbReference type="Proteomes" id="UP000540989"/>
    </source>
</evidence>
<keyword evidence="6 10" id="KW-0418">Kinase</keyword>
<keyword evidence="4" id="KW-0808">Transferase</keyword>
<feature type="domain" description="PAC" evidence="9">
    <location>
        <begin position="27"/>
        <end position="79"/>
    </location>
</feature>
<name>A0A7W7ZJY3_9BACT</name>
<dbReference type="Pfam" id="PF00512">
    <property type="entry name" value="HisKA"/>
    <property type="match status" value="1"/>
</dbReference>
<keyword evidence="11" id="KW-1185">Reference proteome</keyword>
<evidence type="ECO:0000313" key="10">
    <source>
        <dbReference type="EMBL" id="MBB5061296.1"/>
    </source>
</evidence>
<evidence type="ECO:0000256" key="7">
    <source>
        <dbReference type="ARBA" id="ARBA00022840"/>
    </source>
</evidence>
<dbReference type="GO" id="GO:0005524">
    <property type="term" value="F:ATP binding"/>
    <property type="evidence" value="ECO:0007669"/>
    <property type="project" value="UniProtKB-KW"/>
</dbReference>
<protein>
    <recommendedName>
        <fullName evidence="2">histidine kinase</fullName>
        <ecNumber evidence="2">2.7.13.3</ecNumber>
    </recommendedName>
</protein>
<evidence type="ECO:0000256" key="5">
    <source>
        <dbReference type="ARBA" id="ARBA00022741"/>
    </source>
</evidence>
<dbReference type="EC" id="2.7.13.3" evidence="2"/>
<proteinExistence type="predicted"/>
<dbReference type="CDD" id="cd00082">
    <property type="entry name" value="HisKA"/>
    <property type="match status" value="1"/>
</dbReference>
<keyword evidence="8" id="KW-0902">Two-component regulatory system</keyword>
<dbReference type="EMBL" id="JACHIP010000035">
    <property type="protein sequence ID" value="MBB5061296.1"/>
    <property type="molecule type" value="Genomic_DNA"/>
</dbReference>
<evidence type="ECO:0000256" key="2">
    <source>
        <dbReference type="ARBA" id="ARBA00012438"/>
    </source>
</evidence>
<comment type="catalytic activity">
    <reaction evidence="1">
        <text>ATP + protein L-histidine = ADP + protein N-phospho-L-histidine.</text>
        <dbReference type="EC" id="2.7.13.3"/>
    </reaction>
</comment>
<dbReference type="PANTHER" id="PTHR43065">
    <property type="entry name" value="SENSOR HISTIDINE KINASE"/>
    <property type="match status" value="1"/>
</dbReference>
<keyword evidence="3" id="KW-0597">Phosphoprotein</keyword>
<dbReference type="InterPro" id="IPR003661">
    <property type="entry name" value="HisK_dim/P_dom"/>
</dbReference>
<dbReference type="GO" id="GO:0000155">
    <property type="term" value="F:phosphorelay sensor kinase activity"/>
    <property type="evidence" value="ECO:0007669"/>
    <property type="project" value="InterPro"/>
</dbReference>
<organism evidence="10 11">
    <name type="scientific">Granulicella aggregans</name>
    <dbReference type="NCBI Taxonomy" id="474949"/>
    <lineage>
        <taxon>Bacteria</taxon>
        <taxon>Pseudomonadati</taxon>
        <taxon>Acidobacteriota</taxon>
        <taxon>Terriglobia</taxon>
        <taxon>Terriglobales</taxon>
        <taxon>Acidobacteriaceae</taxon>
        <taxon>Granulicella</taxon>
    </lineage>
</organism>
<comment type="caution">
    <text evidence="10">The sequence shown here is derived from an EMBL/GenBank/DDBJ whole genome shotgun (WGS) entry which is preliminary data.</text>
</comment>
<evidence type="ECO:0000256" key="6">
    <source>
        <dbReference type="ARBA" id="ARBA00022777"/>
    </source>
</evidence>
<sequence length="147" mass="15958">MFDLAADVAGLRNQLEVVARGESLIGVSAEGELANSPGVHRHWHSNYVPVRSADGEVTGIAAASIETTQQKLAEAALMQNEKLAAVGRLAASIAHEINNPLESVTNLLYLAKTAQEKTDIEEYLDTAEIELRRASAITNQTLRFYKQ</sequence>
<evidence type="ECO:0000256" key="3">
    <source>
        <dbReference type="ARBA" id="ARBA00022553"/>
    </source>
</evidence>
<accession>A0A7W7ZJY3</accession>
<dbReference type="InterPro" id="IPR013656">
    <property type="entry name" value="PAS_4"/>
</dbReference>
<dbReference type="Gene3D" id="3.30.450.20">
    <property type="entry name" value="PAS domain"/>
    <property type="match status" value="1"/>
</dbReference>
<dbReference type="SUPFAM" id="SSF47384">
    <property type="entry name" value="Homodimeric domain of signal transducing histidine kinase"/>
    <property type="match status" value="1"/>
</dbReference>
<dbReference type="InterPro" id="IPR000700">
    <property type="entry name" value="PAS-assoc_C"/>
</dbReference>
<dbReference type="PANTHER" id="PTHR43065:SF10">
    <property type="entry name" value="PEROXIDE STRESS-ACTIVATED HISTIDINE KINASE MAK3"/>
    <property type="match status" value="1"/>
</dbReference>
<reference evidence="10 11" key="1">
    <citation type="submission" date="2020-08" db="EMBL/GenBank/DDBJ databases">
        <title>Genomic Encyclopedia of Type Strains, Phase IV (KMG-V): Genome sequencing to study the core and pangenomes of soil and plant-associated prokaryotes.</title>
        <authorList>
            <person name="Whitman W."/>
        </authorList>
    </citation>
    <scope>NUCLEOTIDE SEQUENCE [LARGE SCALE GENOMIC DNA]</scope>
    <source>
        <strain evidence="10 11">M8UP14</strain>
    </source>
</reference>
<dbReference type="Pfam" id="PF08448">
    <property type="entry name" value="PAS_4"/>
    <property type="match status" value="1"/>
</dbReference>
<dbReference type="Gene3D" id="1.10.287.130">
    <property type="match status" value="1"/>
</dbReference>
<keyword evidence="7" id="KW-0067">ATP-binding</keyword>
<dbReference type="PROSITE" id="PS50113">
    <property type="entry name" value="PAC"/>
    <property type="match status" value="1"/>
</dbReference>
<keyword evidence="5" id="KW-0547">Nucleotide-binding</keyword>
<evidence type="ECO:0000259" key="9">
    <source>
        <dbReference type="PROSITE" id="PS50113"/>
    </source>
</evidence>
<evidence type="ECO:0000256" key="1">
    <source>
        <dbReference type="ARBA" id="ARBA00000085"/>
    </source>
</evidence>